<gene>
    <name evidence="2" type="ORF">HY834_08845</name>
</gene>
<keyword evidence="1" id="KW-1133">Transmembrane helix</keyword>
<organism evidence="2 3">
    <name type="scientific">Devosia nanyangense</name>
    <dbReference type="NCBI Taxonomy" id="1228055"/>
    <lineage>
        <taxon>Bacteria</taxon>
        <taxon>Pseudomonadati</taxon>
        <taxon>Pseudomonadota</taxon>
        <taxon>Alphaproteobacteria</taxon>
        <taxon>Hyphomicrobiales</taxon>
        <taxon>Devosiaceae</taxon>
        <taxon>Devosia</taxon>
    </lineage>
</organism>
<accession>A0A933L2Y9</accession>
<comment type="caution">
    <text evidence="2">The sequence shown here is derived from an EMBL/GenBank/DDBJ whole genome shotgun (WGS) entry which is preliminary data.</text>
</comment>
<evidence type="ECO:0000313" key="2">
    <source>
        <dbReference type="EMBL" id="MBI4921843.1"/>
    </source>
</evidence>
<keyword evidence="1" id="KW-0472">Membrane</keyword>
<keyword evidence="1" id="KW-0812">Transmembrane</keyword>
<dbReference type="EMBL" id="JACRAF010000025">
    <property type="protein sequence ID" value="MBI4921843.1"/>
    <property type="molecule type" value="Genomic_DNA"/>
</dbReference>
<sequence length="45" mass="5369">MTWHNKVWAWIVLAGWLAVFGSAILTDGFTKPPTWRTLWQHEEMR</sequence>
<feature type="transmembrane region" description="Helical" evidence="1">
    <location>
        <begin position="7"/>
        <end position="25"/>
    </location>
</feature>
<protein>
    <submittedName>
        <fullName evidence="2">Uncharacterized protein</fullName>
    </submittedName>
</protein>
<dbReference type="AlphaFoldDB" id="A0A933L2Y9"/>
<name>A0A933L2Y9_9HYPH</name>
<evidence type="ECO:0000313" key="3">
    <source>
        <dbReference type="Proteomes" id="UP000782610"/>
    </source>
</evidence>
<dbReference type="Proteomes" id="UP000782610">
    <property type="component" value="Unassembled WGS sequence"/>
</dbReference>
<evidence type="ECO:0000256" key="1">
    <source>
        <dbReference type="SAM" id="Phobius"/>
    </source>
</evidence>
<reference evidence="2" key="1">
    <citation type="submission" date="2020-07" db="EMBL/GenBank/DDBJ databases">
        <title>Huge and variable diversity of episymbiotic CPR bacteria and DPANN archaea in groundwater ecosystems.</title>
        <authorList>
            <person name="He C.Y."/>
            <person name="Keren R."/>
            <person name="Whittaker M."/>
            <person name="Farag I.F."/>
            <person name="Doudna J."/>
            <person name="Cate J.H.D."/>
            <person name="Banfield J.F."/>
        </authorList>
    </citation>
    <scope>NUCLEOTIDE SEQUENCE</scope>
    <source>
        <strain evidence="2">NC_groundwater_1586_Pr3_B-0.1um_66_15</strain>
    </source>
</reference>
<proteinExistence type="predicted"/>